<evidence type="ECO:0000256" key="1">
    <source>
        <dbReference type="ARBA" id="ARBA00003863"/>
    </source>
</evidence>
<accession>A0ABV5B9H7</accession>
<organism evidence="4 5">
    <name type="scientific">Paenibacillus terreus</name>
    <dbReference type="NCBI Taxonomy" id="1387834"/>
    <lineage>
        <taxon>Bacteria</taxon>
        <taxon>Bacillati</taxon>
        <taxon>Bacillota</taxon>
        <taxon>Bacilli</taxon>
        <taxon>Bacillales</taxon>
        <taxon>Paenibacillaceae</taxon>
        <taxon>Paenibacillus</taxon>
    </lineage>
</organism>
<keyword evidence="5" id="KW-1185">Reference proteome</keyword>
<dbReference type="PROSITE" id="PS00684">
    <property type="entry name" value="SASP_2"/>
    <property type="match status" value="1"/>
</dbReference>
<comment type="similarity">
    <text evidence="2">Belongs to the alpha/beta-type SASP family.</text>
</comment>
<dbReference type="Proteomes" id="UP001580407">
    <property type="component" value="Unassembled WGS sequence"/>
</dbReference>
<proteinExistence type="inferred from homology"/>
<evidence type="ECO:0000256" key="3">
    <source>
        <dbReference type="ARBA" id="ARBA00023125"/>
    </source>
</evidence>
<gene>
    <name evidence="4" type="ORF">ACE3NQ_14605</name>
</gene>
<dbReference type="PANTHER" id="PTHR36107">
    <property type="entry name" value="SMALL, ACID-SOLUBLE SPORE PROTEIN A"/>
    <property type="match status" value="1"/>
</dbReference>
<dbReference type="Gene3D" id="6.10.10.80">
    <property type="entry name" value="Small, acid-soluble spore protein, alpha/beta type-like"/>
    <property type="match status" value="2"/>
</dbReference>
<reference evidence="4 5" key="1">
    <citation type="submission" date="2024-09" db="EMBL/GenBank/DDBJ databases">
        <authorList>
            <person name="Ruan L."/>
        </authorList>
    </citation>
    <scope>NUCLEOTIDE SEQUENCE [LARGE SCALE GENOMIC DNA]</scope>
    <source>
        <strain evidence="4 5">D33</strain>
    </source>
</reference>
<sequence length="97" mass="10327">MPGKRRNHIVPASRGVLQEMKYEIAAELGLPVHNPLYASSATGSFDTEFAGELGGAQGAGTVEWRNLSSRQNGSVGGQITKRLIQSAESELTKLGLM</sequence>
<evidence type="ECO:0000313" key="5">
    <source>
        <dbReference type="Proteomes" id="UP001580407"/>
    </source>
</evidence>
<dbReference type="InterPro" id="IPR038300">
    <property type="entry name" value="SASP_sf_alpha/beta"/>
</dbReference>
<dbReference type="InterPro" id="IPR050847">
    <property type="entry name" value="SASP_DNA-binding"/>
</dbReference>
<dbReference type="RefSeq" id="WP_375525911.1">
    <property type="nucleotide sequence ID" value="NZ_JBHILM010000015.1"/>
</dbReference>
<dbReference type="Pfam" id="PF00269">
    <property type="entry name" value="SASP"/>
    <property type="match status" value="1"/>
</dbReference>
<evidence type="ECO:0000256" key="2">
    <source>
        <dbReference type="ARBA" id="ARBA00005442"/>
    </source>
</evidence>
<comment type="caution">
    <text evidence="4">The sequence shown here is derived from an EMBL/GenBank/DDBJ whole genome shotgun (WGS) entry which is preliminary data.</text>
</comment>
<protein>
    <submittedName>
        <fullName evidence="4">Small, acid-soluble spore protein, alpha/beta type</fullName>
    </submittedName>
</protein>
<name>A0ABV5B9H7_9BACL</name>
<dbReference type="InterPro" id="IPR001448">
    <property type="entry name" value="SASP_alpha/beta-type"/>
</dbReference>
<dbReference type="InterPro" id="IPR018126">
    <property type="entry name" value="SASP_alpha/beta-type_CS"/>
</dbReference>
<keyword evidence="3" id="KW-0238">DNA-binding</keyword>
<evidence type="ECO:0000313" key="4">
    <source>
        <dbReference type="EMBL" id="MFB5682152.1"/>
    </source>
</evidence>
<dbReference type="EMBL" id="JBHILM010000015">
    <property type="protein sequence ID" value="MFB5682152.1"/>
    <property type="molecule type" value="Genomic_DNA"/>
</dbReference>
<dbReference type="PROSITE" id="PS00304">
    <property type="entry name" value="SASP_1"/>
    <property type="match status" value="1"/>
</dbReference>
<dbReference type="PANTHER" id="PTHR36107:SF1">
    <property type="entry name" value="SMALL, ACID-SOLUBLE SPORE PROTEIN A"/>
    <property type="match status" value="1"/>
</dbReference>
<comment type="function">
    <text evidence="1">SASP are bound to spore DNA. They are double-stranded DNA-binding proteins that cause DNA to change to an a-like conformation. They protect the DNA backbone from chemical and enzymatic cleavage and are thus involved in dormant spore's high resistance to UV light.</text>
</comment>